<proteinExistence type="predicted"/>
<comment type="caution">
    <text evidence="2">The sequence shown here is derived from an EMBL/GenBank/DDBJ whole genome shotgun (WGS) entry which is preliminary data.</text>
</comment>
<sequence length="85" mass="9340">MILVSAAAHHASRTAIFILQNLFFFRVVTACSIDDFLGTGSQSVVGSMPRAVPHDPSTTLQQWSRCRGLVRCLWAMQVNNSPALH</sequence>
<evidence type="ECO:0008006" key="4">
    <source>
        <dbReference type="Google" id="ProtNLM"/>
    </source>
</evidence>
<protein>
    <recommendedName>
        <fullName evidence="4">Secreted protein</fullName>
    </recommendedName>
</protein>
<evidence type="ECO:0000313" key="2">
    <source>
        <dbReference type="EMBL" id="MPC35558.1"/>
    </source>
</evidence>
<evidence type="ECO:0000313" key="3">
    <source>
        <dbReference type="Proteomes" id="UP000324222"/>
    </source>
</evidence>
<accession>A0A5B7EQK4</accession>
<name>A0A5B7EQK4_PORTR</name>
<reference evidence="2 3" key="1">
    <citation type="submission" date="2019-05" db="EMBL/GenBank/DDBJ databases">
        <title>Another draft genome of Portunus trituberculatus and its Hox gene families provides insights of decapod evolution.</title>
        <authorList>
            <person name="Jeong J.-H."/>
            <person name="Song I."/>
            <person name="Kim S."/>
            <person name="Choi T."/>
            <person name="Kim D."/>
            <person name="Ryu S."/>
            <person name="Kim W."/>
        </authorList>
    </citation>
    <scope>NUCLEOTIDE SEQUENCE [LARGE SCALE GENOMIC DNA]</scope>
    <source>
        <tissue evidence="2">Muscle</tissue>
    </source>
</reference>
<feature type="signal peptide" evidence="1">
    <location>
        <begin position="1"/>
        <end position="30"/>
    </location>
</feature>
<dbReference type="AlphaFoldDB" id="A0A5B7EQK4"/>
<feature type="chain" id="PRO_5022747597" description="Secreted protein" evidence="1">
    <location>
        <begin position="31"/>
        <end position="85"/>
    </location>
</feature>
<dbReference type="EMBL" id="VSRR010003303">
    <property type="protein sequence ID" value="MPC35558.1"/>
    <property type="molecule type" value="Genomic_DNA"/>
</dbReference>
<keyword evidence="1" id="KW-0732">Signal</keyword>
<keyword evidence="3" id="KW-1185">Reference proteome</keyword>
<gene>
    <name evidence="2" type="ORF">E2C01_028983</name>
</gene>
<evidence type="ECO:0000256" key="1">
    <source>
        <dbReference type="SAM" id="SignalP"/>
    </source>
</evidence>
<organism evidence="2 3">
    <name type="scientific">Portunus trituberculatus</name>
    <name type="common">Swimming crab</name>
    <name type="synonym">Neptunus trituberculatus</name>
    <dbReference type="NCBI Taxonomy" id="210409"/>
    <lineage>
        <taxon>Eukaryota</taxon>
        <taxon>Metazoa</taxon>
        <taxon>Ecdysozoa</taxon>
        <taxon>Arthropoda</taxon>
        <taxon>Crustacea</taxon>
        <taxon>Multicrustacea</taxon>
        <taxon>Malacostraca</taxon>
        <taxon>Eumalacostraca</taxon>
        <taxon>Eucarida</taxon>
        <taxon>Decapoda</taxon>
        <taxon>Pleocyemata</taxon>
        <taxon>Brachyura</taxon>
        <taxon>Eubrachyura</taxon>
        <taxon>Portunoidea</taxon>
        <taxon>Portunidae</taxon>
        <taxon>Portuninae</taxon>
        <taxon>Portunus</taxon>
    </lineage>
</organism>
<dbReference type="Proteomes" id="UP000324222">
    <property type="component" value="Unassembled WGS sequence"/>
</dbReference>